<dbReference type="Proteomes" id="UP000051296">
    <property type="component" value="Unassembled WGS sequence"/>
</dbReference>
<dbReference type="InterPro" id="IPR008972">
    <property type="entry name" value="Cupredoxin"/>
</dbReference>
<dbReference type="RefSeq" id="WP_022791008.1">
    <property type="nucleotide sequence ID" value="NZ_ATUU01000001.1"/>
</dbReference>
<dbReference type="GO" id="GO:0016491">
    <property type="term" value="F:oxidoreductase activity"/>
    <property type="evidence" value="ECO:0007669"/>
    <property type="project" value="UniProtKB-KW"/>
</dbReference>
<dbReference type="CDD" id="cd13867">
    <property type="entry name" value="CuRO_2_CueO_FtsP"/>
    <property type="match status" value="1"/>
</dbReference>
<protein>
    <submittedName>
        <fullName evidence="6">Cell division protein SufI</fullName>
    </submittedName>
</protein>
<dbReference type="InParanoid" id="A0A0R2FYH9"/>
<evidence type="ECO:0000259" key="4">
    <source>
        <dbReference type="Pfam" id="PF07731"/>
    </source>
</evidence>
<dbReference type="Pfam" id="PF07732">
    <property type="entry name" value="Cu-oxidase_3"/>
    <property type="match status" value="1"/>
</dbReference>
<feature type="domain" description="Plastocyanin-like" evidence="4">
    <location>
        <begin position="340"/>
        <end position="466"/>
    </location>
</feature>
<dbReference type="AlphaFoldDB" id="A0A0R2FYH9"/>
<evidence type="ECO:0000259" key="5">
    <source>
        <dbReference type="Pfam" id="PF07732"/>
    </source>
</evidence>
<keyword evidence="6" id="KW-0131">Cell cycle</keyword>
<dbReference type="FunCoup" id="A0A0R2FYH9">
    <property type="interactions" value="31"/>
</dbReference>
<comment type="similarity">
    <text evidence="1">Belongs to the multicopper oxidase family.</text>
</comment>
<reference evidence="6 7" key="1">
    <citation type="journal article" date="2015" name="Genome Announc.">
        <title>Expanding the biotechnology potential of lactobacilli through comparative genomics of 213 strains and associated genera.</title>
        <authorList>
            <person name="Sun Z."/>
            <person name="Harris H.M."/>
            <person name="McCann A."/>
            <person name="Guo C."/>
            <person name="Argimon S."/>
            <person name="Zhang W."/>
            <person name="Yang X."/>
            <person name="Jeffery I.B."/>
            <person name="Cooney J.C."/>
            <person name="Kagawa T.F."/>
            <person name="Liu W."/>
            <person name="Song Y."/>
            <person name="Salvetti E."/>
            <person name="Wrobel A."/>
            <person name="Rasinkangas P."/>
            <person name="Parkhill J."/>
            <person name="Rea M.C."/>
            <person name="O'Sullivan O."/>
            <person name="Ritari J."/>
            <person name="Douillard F.P."/>
            <person name="Paul Ross R."/>
            <person name="Yang R."/>
            <person name="Briner A.E."/>
            <person name="Felis G.E."/>
            <person name="de Vos W.M."/>
            <person name="Barrangou R."/>
            <person name="Klaenhammer T.R."/>
            <person name="Caufield P.W."/>
            <person name="Cui Y."/>
            <person name="Zhang H."/>
            <person name="O'Toole P.W."/>
        </authorList>
    </citation>
    <scope>NUCLEOTIDE SEQUENCE [LARGE SCALE GENOMIC DNA]</scope>
    <source>
        <strain evidence="6 7">DSM 20190</strain>
    </source>
</reference>
<evidence type="ECO:0000256" key="3">
    <source>
        <dbReference type="ARBA" id="ARBA00023002"/>
    </source>
</evidence>
<dbReference type="Pfam" id="PF07731">
    <property type="entry name" value="Cu-oxidase_2"/>
    <property type="match status" value="1"/>
</dbReference>
<evidence type="ECO:0000256" key="1">
    <source>
        <dbReference type="ARBA" id="ARBA00010609"/>
    </source>
</evidence>
<keyword evidence="7" id="KW-1185">Reference proteome</keyword>
<comment type="caution">
    <text evidence="6">The sequence shown here is derived from an EMBL/GenBank/DDBJ whole genome shotgun (WGS) entry which is preliminary data.</text>
</comment>
<evidence type="ECO:0000256" key="2">
    <source>
        <dbReference type="ARBA" id="ARBA00022723"/>
    </source>
</evidence>
<dbReference type="InterPro" id="IPR002355">
    <property type="entry name" value="Cu_oxidase_Cu_BS"/>
</dbReference>
<gene>
    <name evidence="6" type="ORF">IV68_GL000300</name>
</gene>
<evidence type="ECO:0000313" key="7">
    <source>
        <dbReference type="Proteomes" id="UP000051296"/>
    </source>
</evidence>
<dbReference type="PANTHER" id="PTHR48267">
    <property type="entry name" value="CUPREDOXIN SUPERFAMILY PROTEIN"/>
    <property type="match status" value="1"/>
</dbReference>
<dbReference type="GO" id="GO:0051301">
    <property type="term" value="P:cell division"/>
    <property type="evidence" value="ECO:0007669"/>
    <property type="project" value="UniProtKB-KW"/>
</dbReference>
<sequence length="514" mass="57840">MSQQPIYTDYFFDEPAFNTHDGGYIPLAVSVAPEQALQIPSLLEPDRQTATDVWYTVTAQAGESQLLPGPKTKTWGYNANLLGKTIVFKRGKHYHITLKNELPELTTFHWHGLDVSGPYIDGGCHAPVYPGEAKEIEFTVDQPAASLWLHAHPCPNTGYDVWQGLATSVLVQDDVEAALPFPRHYGVDDLPLVLQDRHFHENNQWDYDADYDPDGVQGPTALINGTVNPTFDVTTQRLRLRLLDGANRREWRLHFSDDLVFEQIGSDGGILPEPVKMTKLMLTCAERAEIIVDFGHYQPGDVVTLYSDDTPLVKFKIHAFTPDDTKLPDHLVDIDDPAVDPDAPIHKVVMSGMDESVELNGKKFGMQRIDDRQELGKTEYWDITNTNDMEGGMVHPYHTHGGQFTVVSRNGHAPYPNEHGYKDTIGVNPGETVRIKMTFNHPGIFMYHCHIIEHEDGGMMAQLQVYTPEDPHKHYQLMDMDTLMAALAKERGVSVDQLNIPSMNSYKMMGMDMC</sequence>
<dbReference type="InterPro" id="IPR011706">
    <property type="entry name" value="Cu-oxidase_C"/>
</dbReference>
<dbReference type="eggNOG" id="COG2132">
    <property type="taxonomic scope" value="Bacteria"/>
</dbReference>
<keyword evidence="3" id="KW-0560">Oxidoreductase</keyword>
<proteinExistence type="inferred from homology"/>
<keyword evidence="6" id="KW-0132">Cell division</keyword>
<keyword evidence="2" id="KW-0479">Metal-binding</keyword>
<dbReference type="PROSITE" id="PS00079">
    <property type="entry name" value="MULTICOPPER_OXIDASE1"/>
    <property type="match status" value="1"/>
</dbReference>
<dbReference type="OrthoDB" id="9757546at2"/>
<dbReference type="PANTHER" id="PTHR48267:SF1">
    <property type="entry name" value="BILIRUBIN OXIDASE"/>
    <property type="match status" value="1"/>
</dbReference>
<feature type="domain" description="Plastocyanin-like" evidence="5">
    <location>
        <begin position="60"/>
        <end position="174"/>
    </location>
</feature>
<dbReference type="STRING" id="1123500.GCA_000420365_00203"/>
<name>A0A0R2FYH9_9LACO</name>
<dbReference type="EMBL" id="JQAX01000001">
    <property type="protein sequence ID" value="KRN33497.1"/>
    <property type="molecule type" value="Genomic_DNA"/>
</dbReference>
<dbReference type="Gene3D" id="2.60.40.420">
    <property type="entry name" value="Cupredoxins - blue copper proteins"/>
    <property type="match status" value="3"/>
</dbReference>
<dbReference type="SUPFAM" id="SSF49503">
    <property type="entry name" value="Cupredoxins"/>
    <property type="match status" value="3"/>
</dbReference>
<dbReference type="GO" id="GO:0005507">
    <property type="term" value="F:copper ion binding"/>
    <property type="evidence" value="ECO:0007669"/>
    <property type="project" value="InterPro"/>
</dbReference>
<dbReference type="CDD" id="cd13890">
    <property type="entry name" value="CuRO_3_CueO_FtsP"/>
    <property type="match status" value="1"/>
</dbReference>
<organism evidence="6 7">
    <name type="scientific">Weissella halotolerans DSM 20190</name>
    <dbReference type="NCBI Taxonomy" id="1123500"/>
    <lineage>
        <taxon>Bacteria</taxon>
        <taxon>Bacillati</taxon>
        <taxon>Bacillota</taxon>
        <taxon>Bacilli</taxon>
        <taxon>Lactobacillales</taxon>
        <taxon>Lactobacillaceae</taxon>
        <taxon>Weissella</taxon>
    </lineage>
</organism>
<dbReference type="PATRIC" id="fig|1123500.6.peg.299"/>
<dbReference type="InterPro" id="IPR011707">
    <property type="entry name" value="Cu-oxidase-like_N"/>
</dbReference>
<dbReference type="InterPro" id="IPR045087">
    <property type="entry name" value="Cu-oxidase_fam"/>
</dbReference>
<dbReference type="PROSITE" id="PS00080">
    <property type="entry name" value="MULTICOPPER_OXIDASE2"/>
    <property type="match status" value="1"/>
</dbReference>
<evidence type="ECO:0000313" key="6">
    <source>
        <dbReference type="EMBL" id="KRN33497.1"/>
    </source>
</evidence>
<dbReference type="InterPro" id="IPR033138">
    <property type="entry name" value="Cu_oxidase_CS"/>
</dbReference>
<accession>A0A0R2FYH9</accession>